<dbReference type="STRING" id="112413.SAMN05421854_108322"/>
<proteinExistence type="predicted"/>
<protein>
    <submittedName>
        <fullName evidence="2">Uncharacterized protein</fullName>
    </submittedName>
</protein>
<gene>
    <name evidence="2" type="ORF">SAMN05421854_108322</name>
</gene>
<evidence type="ECO:0000313" key="3">
    <source>
        <dbReference type="Proteomes" id="UP000199137"/>
    </source>
</evidence>
<feature type="compositionally biased region" description="Polar residues" evidence="1">
    <location>
        <begin position="214"/>
        <end position="223"/>
    </location>
</feature>
<dbReference type="Proteomes" id="UP000199137">
    <property type="component" value="Unassembled WGS sequence"/>
</dbReference>
<feature type="region of interest" description="Disordered" evidence="1">
    <location>
        <begin position="189"/>
        <end position="223"/>
    </location>
</feature>
<sequence>MTNIATSCVVRRRQTPVLRRRCRRFCSASPRAQRRCAAVAGSGWAPRSRQASCGSAWWWRPVPVLWRTIECGQVSNQVGFGFTVRECASASAWATQPRRGGRRAHPPFDRLHDGAGCPKLLSACQGEVAGQGSAVRCARRAGDQSTQHQVHGLTRDEHGARKLRVGATVCTKEASSPRRRDAEAWLLAMPSAPPPIDRARGDQENPLEPGAHQGSAQVQLGER</sequence>
<organism evidence="2 3">
    <name type="scientific">Amycolatopsis rubida</name>
    <dbReference type="NCBI Taxonomy" id="112413"/>
    <lineage>
        <taxon>Bacteria</taxon>
        <taxon>Bacillati</taxon>
        <taxon>Actinomycetota</taxon>
        <taxon>Actinomycetes</taxon>
        <taxon>Pseudonocardiales</taxon>
        <taxon>Pseudonocardiaceae</taxon>
        <taxon>Amycolatopsis</taxon>
    </lineage>
</organism>
<accession>A0A1I5VEL3</accession>
<name>A0A1I5VEL3_9PSEU</name>
<evidence type="ECO:0000256" key="1">
    <source>
        <dbReference type="SAM" id="MobiDB-lite"/>
    </source>
</evidence>
<dbReference type="EMBL" id="FOWC01000008">
    <property type="protein sequence ID" value="SFQ05984.1"/>
    <property type="molecule type" value="Genomic_DNA"/>
</dbReference>
<dbReference type="AlphaFoldDB" id="A0A1I5VEL3"/>
<reference evidence="2 3" key="1">
    <citation type="submission" date="2016-10" db="EMBL/GenBank/DDBJ databases">
        <authorList>
            <person name="de Groot N.N."/>
        </authorList>
    </citation>
    <scope>NUCLEOTIDE SEQUENCE [LARGE SCALE GENOMIC DNA]</scope>
    <source>
        <strain evidence="2 3">DSM 44637</strain>
    </source>
</reference>
<evidence type="ECO:0000313" key="2">
    <source>
        <dbReference type="EMBL" id="SFQ05984.1"/>
    </source>
</evidence>